<dbReference type="InterPro" id="IPR035979">
    <property type="entry name" value="RBD_domain_sf"/>
</dbReference>
<keyword evidence="1 2" id="KW-0694">RNA-binding</keyword>
<dbReference type="GO" id="GO:0005634">
    <property type="term" value="C:nucleus"/>
    <property type="evidence" value="ECO:0007669"/>
    <property type="project" value="TreeGrafter"/>
</dbReference>
<evidence type="ECO:0000313" key="5">
    <source>
        <dbReference type="Proteomes" id="UP001367676"/>
    </source>
</evidence>
<dbReference type="GO" id="GO:0008135">
    <property type="term" value="F:translation factor activity, RNA binding"/>
    <property type="evidence" value="ECO:0007669"/>
    <property type="project" value="TreeGrafter"/>
</dbReference>
<dbReference type="GO" id="GO:0005737">
    <property type="term" value="C:cytoplasm"/>
    <property type="evidence" value="ECO:0007669"/>
    <property type="project" value="TreeGrafter"/>
</dbReference>
<dbReference type="InterPro" id="IPR000504">
    <property type="entry name" value="RRM_dom"/>
</dbReference>
<dbReference type="Pfam" id="PF16367">
    <property type="entry name" value="RRM_7"/>
    <property type="match status" value="1"/>
</dbReference>
<gene>
    <name evidence="4" type="ORF">V9T40_006488</name>
</gene>
<dbReference type="GO" id="GO:0043022">
    <property type="term" value="F:ribosome binding"/>
    <property type="evidence" value="ECO:0007669"/>
    <property type="project" value="TreeGrafter"/>
</dbReference>
<dbReference type="Gene3D" id="3.30.70.330">
    <property type="match status" value="1"/>
</dbReference>
<accession>A0AAN9TKW1</accession>
<dbReference type="SUPFAM" id="SSF54928">
    <property type="entry name" value="RNA-binding domain, RBD"/>
    <property type="match status" value="1"/>
</dbReference>
<sequence length="234" mass="26674">MTIIRPACTTIVTSIRVQTKLLQQFYETPPSPTLSGPNQQKYTSAILNLIGKENLGMTLNSNGLESPIGNMYQSAPIVENDALELQAKYHRSAQQQVSNAVAQFAWSVKLPKRSFKREPYSSKVFLGGVPWDITEEMLICSFHQFGNVKVEWPVKDSIAQPKGYAYIICENEMQMQLDAYLEETPYSPCHIQLGSYFCRENGCFWYFCTNWWSLLYASLKFRGNHAKKWCGLGL</sequence>
<dbReference type="AlphaFoldDB" id="A0AAN9TKW1"/>
<dbReference type="SMART" id="SM00360">
    <property type="entry name" value="RRM"/>
    <property type="match status" value="1"/>
</dbReference>
<proteinExistence type="predicted"/>
<dbReference type="GO" id="GO:0000900">
    <property type="term" value="F:mRNA regulatory element binding translation repressor activity"/>
    <property type="evidence" value="ECO:0007669"/>
    <property type="project" value="TreeGrafter"/>
</dbReference>
<protein>
    <recommendedName>
        <fullName evidence="3">RRM domain-containing protein</fullName>
    </recommendedName>
</protein>
<dbReference type="GO" id="GO:0043005">
    <property type="term" value="C:neuron projection"/>
    <property type="evidence" value="ECO:0007669"/>
    <property type="project" value="TreeGrafter"/>
</dbReference>
<dbReference type="EMBL" id="JBBCAQ010000014">
    <property type="protein sequence ID" value="KAK7598253.1"/>
    <property type="molecule type" value="Genomic_DNA"/>
</dbReference>
<feature type="domain" description="RRM" evidence="3">
    <location>
        <begin position="122"/>
        <end position="167"/>
    </location>
</feature>
<keyword evidence="5" id="KW-1185">Reference proteome</keyword>
<evidence type="ECO:0000313" key="4">
    <source>
        <dbReference type="EMBL" id="KAK7598253.1"/>
    </source>
</evidence>
<evidence type="ECO:0000256" key="2">
    <source>
        <dbReference type="PROSITE-ProRule" id="PRU00176"/>
    </source>
</evidence>
<evidence type="ECO:0000259" key="3">
    <source>
        <dbReference type="PROSITE" id="PS50102"/>
    </source>
</evidence>
<dbReference type="InterPro" id="IPR038446">
    <property type="entry name" value="CEBP_ZZ_sf"/>
</dbReference>
<organism evidence="4 5">
    <name type="scientific">Parthenolecanium corni</name>
    <dbReference type="NCBI Taxonomy" id="536013"/>
    <lineage>
        <taxon>Eukaryota</taxon>
        <taxon>Metazoa</taxon>
        <taxon>Ecdysozoa</taxon>
        <taxon>Arthropoda</taxon>
        <taxon>Hexapoda</taxon>
        <taxon>Insecta</taxon>
        <taxon>Pterygota</taxon>
        <taxon>Neoptera</taxon>
        <taxon>Paraneoptera</taxon>
        <taxon>Hemiptera</taxon>
        <taxon>Sternorrhyncha</taxon>
        <taxon>Coccoidea</taxon>
        <taxon>Coccidae</taxon>
        <taxon>Parthenolecanium</taxon>
    </lineage>
</organism>
<dbReference type="GO" id="GO:0045202">
    <property type="term" value="C:synapse"/>
    <property type="evidence" value="ECO:0007669"/>
    <property type="project" value="TreeGrafter"/>
</dbReference>
<dbReference type="PANTHER" id="PTHR12566">
    <property type="entry name" value="CYTOPLASMIC POLYADENYLATION ELEMENT BINDING PROTEIN CPEB"/>
    <property type="match status" value="1"/>
</dbReference>
<comment type="caution">
    <text evidence="4">The sequence shown here is derived from an EMBL/GenBank/DDBJ whole genome shotgun (WGS) entry which is preliminary data.</text>
</comment>
<dbReference type="InterPro" id="IPR034819">
    <property type="entry name" value="CPEB"/>
</dbReference>
<dbReference type="Proteomes" id="UP001367676">
    <property type="component" value="Unassembled WGS sequence"/>
</dbReference>
<dbReference type="InterPro" id="IPR012677">
    <property type="entry name" value="Nucleotide-bd_a/b_plait_sf"/>
</dbReference>
<evidence type="ECO:0000256" key="1">
    <source>
        <dbReference type="ARBA" id="ARBA00022884"/>
    </source>
</evidence>
<dbReference type="PROSITE" id="PS50102">
    <property type="entry name" value="RRM"/>
    <property type="match status" value="1"/>
</dbReference>
<dbReference type="PANTHER" id="PTHR12566:SF9">
    <property type="entry name" value="CYTOPLASMIC POLYADENYLATION ELEMENT-BINDING PROTEIN 1"/>
    <property type="match status" value="1"/>
</dbReference>
<dbReference type="GO" id="GO:0003730">
    <property type="term" value="F:mRNA 3'-UTR binding"/>
    <property type="evidence" value="ECO:0007669"/>
    <property type="project" value="InterPro"/>
</dbReference>
<dbReference type="Gene3D" id="4.10.640.40">
    <property type="entry name" value="Cytoplasmic polyadenylation element-binding protein, ZZ domain"/>
    <property type="match status" value="1"/>
</dbReference>
<name>A0AAN9TKW1_9HEMI</name>
<dbReference type="GO" id="GO:2000766">
    <property type="term" value="P:negative regulation of cytoplasmic translation"/>
    <property type="evidence" value="ECO:0007669"/>
    <property type="project" value="TreeGrafter"/>
</dbReference>
<reference evidence="4 5" key="1">
    <citation type="submission" date="2024-03" db="EMBL/GenBank/DDBJ databases">
        <title>Adaptation during the transition from Ophiocordyceps entomopathogen to insect associate is accompanied by gene loss and intensified selection.</title>
        <authorList>
            <person name="Ward C.M."/>
            <person name="Onetto C.A."/>
            <person name="Borneman A.R."/>
        </authorList>
    </citation>
    <scope>NUCLEOTIDE SEQUENCE [LARGE SCALE GENOMIC DNA]</scope>
    <source>
        <strain evidence="4">AWRI1</strain>
        <tissue evidence="4">Single Adult Female</tissue>
    </source>
</reference>